<dbReference type="NCBIfam" id="NF006826">
    <property type="entry name" value="PRK09347.1-3"/>
    <property type="match status" value="1"/>
</dbReference>
<accession>A0AAU7WB24</accession>
<reference evidence="8" key="1">
    <citation type="submission" date="2024-05" db="EMBL/GenBank/DDBJ databases">
        <authorList>
            <person name="Yu L."/>
        </authorList>
    </citation>
    <scope>NUCLEOTIDE SEQUENCE</scope>
    <source>
        <strain evidence="8">G08B096</strain>
    </source>
</reference>
<organism evidence="8">
    <name type="scientific">Agromyces sp. G08B096</name>
    <dbReference type="NCBI Taxonomy" id="3156399"/>
    <lineage>
        <taxon>Bacteria</taxon>
        <taxon>Bacillati</taxon>
        <taxon>Actinomycetota</taxon>
        <taxon>Actinomycetes</taxon>
        <taxon>Micrococcales</taxon>
        <taxon>Microbacteriaceae</taxon>
        <taxon>Agromyces</taxon>
    </lineage>
</organism>
<dbReference type="InterPro" id="IPR020602">
    <property type="entry name" value="GTP_CycHdrlase_I_dom"/>
</dbReference>
<evidence type="ECO:0000256" key="2">
    <source>
        <dbReference type="ARBA" id="ARBA00005080"/>
    </source>
</evidence>
<dbReference type="GO" id="GO:0005525">
    <property type="term" value="F:GTP binding"/>
    <property type="evidence" value="ECO:0007669"/>
    <property type="project" value="UniProtKB-KW"/>
</dbReference>
<dbReference type="SUPFAM" id="SSF55620">
    <property type="entry name" value="Tetrahydrobiopterin biosynthesis enzymes-like"/>
    <property type="match status" value="1"/>
</dbReference>
<dbReference type="FunFam" id="3.30.1130.10:FF:000001">
    <property type="entry name" value="GTP cyclohydrolase 1"/>
    <property type="match status" value="1"/>
</dbReference>
<dbReference type="PANTHER" id="PTHR11109">
    <property type="entry name" value="GTP CYCLOHYDROLASE I"/>
    <property type="match status" value="1"/>
</dbReference>
<name>A0AAU7WB24_9MICO</name>
<feature type="binding site" evidence="6">
    <location>
        <position position="163"/>
    </location>
    <ligand>
        <name>Zn(2+)</name>
        <dbReference type="ChEBI" id="CHEBI:29105"/>
    </ligand>
</feature>
<dbReference type="FunFam" id="1.10.286.10:FF:000001">
    <property type="entry name" value="GTP cyclohydrolase 1"/>
    <property type="match status" value="1"/>
</dbReference>
<dbReference type="Pfam" id="PF01227">
    <property type="entry name" value="GTP_cyclohydroI"/>
    <property type="match status" value="1"/>
</dbReference>
<dbReference type="HAMAP" id="MF_00223">
    <property type="entry name" value="FolE"/>
    <property type="match status" value="1"/>
</dbReference>
<dbReference type="PANTHER" id="PTHR11109:SF7">
    <property type="entry name" value="GTP CYCLOHYDROLASE 1"/>
    <property type="match status" value="1"/>
</dbReference>
<dbReference type="InterPro" id="IPR001474">
    <property type="entry name" value="GTP_CycHdrlase_I"/>
</dbReference>
<evidence type="ECO:0000256" key="1">
    <source>
        <dbReference type="ARBA" id="ARBA00001052"/>
    </source>
</evidence>
<comment type="similarity">
    <text evidence="3 6">Belongs to the GTP cyclohydrolase I family.</text>
</comment>
<evidence type="ECO:0000256" key="6">
    <source>
        <dbReference type="HAMAP-Rule" id="MF_00223"/>
    </source>
</evidence>
<dbReference type="GO" id="GO:0005737">
    <property type="term" value="C:cytoplasm"/>
    <property type="evidence" value="ECO:0007669"/>
    <property type="project" value="TreeGrafter"/>
</dbReference>
<feature type="binding site" evidence="6">
    <location>
        <position position="95"/>
    </location>
    <ligand>
        <name>Zn(2+)</name>
        <dbReference type="ChEBI" id="CHEBI:29105"/>
    </ligand>
</feature>
<keyword evidence="4 6" id="KW-0554">One-carbon metabolism</keyword>
<dbReference type="GO" id="GO:0008270">
    <property type="term" value="F:zinc ion binding"/>
    <property type="evidence" value="ECO:0007669"/>
    <property type="project" value="UniProtKB-UniRule"/>
</dbReference>
<dbReference type="AlphaFoldDB" id="A0AAU7WB24"/>
<dbReference type="EC" id="3.5.4.16" evidence="6"/>
<dbReference type="PROSITE" id="PS00860">
    <property type="entry name" value="GTP_CYCLOHYDROL_1_2"/>
    <property type="match status" value="1"/>
</dbReference>
<sequence length="212" mass="22136">MAEVDAARIERAVREILLAIGEDPERAGLARTPERVAEAYADFFGGLAIDPVSHLRDAVPVDSALRDGGADHGVPATGDAVVLRDLAFRSVCEHHLLPFVGTAHVAYLPGDRVVGLGRIPAVVDTLARRPQLQERLTEEIADALVTGLDPRGVLVILDAQHRCVTTRGARQERSSTITIASRGALAEPAARAEIIALIGAGGAAGAAGARDA</sequence>
<keyword evidence="6" id="KW-0342">GTP-binding</keyword>
<evidence type="ECO:0000259" key="7">
    <source>
        <dbReference type="Pfam" id="PF01227"/>
    </source>
</evidence>
<dbReference type="InterPro" id="IPR043133">
    <property type="entry name" value="GTP-CH-I_C/QueF"/>
</dbReference>
<feature type="domain" description="GTP cyclohydrolase I" evidence="7">
    <location>
        <begin position="9"/>
        <end position="198"/>
    </location>
</feature>
<keyword evidence="5 6" id="KW-0378">Hydrolase</keyword>
<gene>
    <name evidence="6 8" type="primary">folE</name>
    <name evidence="8" type="ORF">ABIQ69_03835</name>
</gene>
<dbReference type="RefSeq" id="WP_350349077.1">
    <property type="nucleotide sequence ID" value="NZ_CP158374.1"/>
</dbReference>
<dbReference type="GO" id="GO:0046654">
    <property type="term" value="P:tetrahydrofolate biosynthetic process"/>
    <property type="evidence" value="ECO:0007669"/>
    <property type="project" value="UniProtKB-UniRule"/>
</dbReference>
<dbReference type="EMBL" id="CP158374">
    <property type="protein sequence ID" value="XBX83061.1"/>
    <property type="molecule type" value="Genomic_DNA"/>
</dbReference>
<keyword evidence="6" id="KW-0862">Zinc</keyword>
<dbReference type="Gene3D" id="1.10.286.10">
    <property type="match status" value="1"/>
</dbReference>
<comment type="subunit">
    <text evidence="6">Homopolymer.</text>
</comment>
<evidence type="ECO:0000256" key="3">
    <source>
        <dbReference type="ARBA" id="ARBA00008085"/>
    </source>
</evidence>
<evidence type="ECO:0000256" key="4">
    <source>
        <dbReference type="ARBA" id="ARBA00022563"/>
    </source>
</evidence>
<dbReference type="InterPro" id="IPR018234">
    <property type="entry name" value="GTP_CycHdrlase_I_CS"/>
</dbReference>
<dbReference type="GO" id="GO:0006730">
    <property type="term" value="P:one-carbon metabolic process"/>
    <property type="evidence" value="ECO:0007669"/>
    <property type="project" value="UniProtKB-UniRule"/>
</dbReference>
<comment type="pathway">
    <text evidence="2 6">Cofactor biosynthesis; 7,8-dihydroneopterin triphosphate biosynthesis; 7,8-dihydroneopterin triphosphate from GTP: step 1/1.</text>
</comment>
<dbReference type="InterPro" id="IPR043134">
    <property type="entry name" value="GTP-CH-I_N"/>
</dbReference>
<dbReference type="NCBIfam" id="NF006825">
    <property type="entry name" value="PRK09347.1-2"/>
    <property type="match status" value="1"/>
</dbReference>
<proteinExistence type="inferred from homology"/>
<dbReference type="GO" id="GO:0003934">
    <property type="term" value="F:GTP cyclohydrolase I activity"/>
    <property type="evidence" value="ECO:0007669"/>
    <property type="project" value="UniProtKB-UniRule"/>
</dbReference>
<dbReference type="GO" id="GO:0006729">
    <property type="term" value="P:tetrahydrobiopterin biosynthetic process"/>
    <property type="evidence" value="ECO:0007669"/>
    <property type="project" value="TreeGrafter"/>
</dbReference>
<evidence type="ECO:0000256" key="5">
    <source>
        <dbReference type="ARBA" id="ARBA00022801"/>
    </source>
</evidence>
<evidence type="ECO:0000313" key="8">
    <source>
        <dbReference type="EMBL" id="XBX83061.1"/>
    </source>
</evidence>
<keyword evidence="6" id="KW-0479">Metal-binding</keyword>
<comment type="catalytic activity">
    <reaction evidence="1 6">
        <text>GTP + H2O = 7,8-dihydroneopterin 3'-triphosphate + formate + H(+)</text>
        <dbReference type="Rhea" id="RHEA:17473"/>
        <dbReference type="ChEBI" id="CHEBI:15377"/>
        <dbReference type="ChEBI" id="CHEBI:15378"/>
        <dbReference type="ChEBI" id="CHEBI:15740"/>
        <dbReference type="ChEBI" id="CHEBI:37565"/>
        <dbReference type="ChEBI" id="CHEBI:58462"/>
        <dbReference type="EC" id="3.5.4.16"/>
    </reaction>
</comment>
<feature type="binding site" evidence="6">
    <location>
        <position position="92"/>
    </location>
    <ligand>
        <name>Zn(2+)</name>
        <dbReference type="ChEBI" id="CHEBI:29105"/>
    </ligand>
</feature>
<keyword evidence="6" id="KW-0547">Nucleotide-binding</keyword>
<dbReference type="Gene3D" id="3.30.1130.10">
    <property type="match status" value="1"/>
</dbReference>
<protein>
    <recommendedName>
        <fullName evidence="6">GTP cyclohydrolase 1</fullName>
        <ecNumber evidence="6">3.5.4.16</ecNumber>
    </recommendedName>
    <alternativeName>
        <fullName evidence="6">GTP cyclohydrolase I</fullName>
        <shortName evidence="6">GTP-CH-I</shortName>
    </alternativeName>
</protein>